<dbReference type="SUPFAM" id="SSF47413">
    <property type="entry name" value="lambda repressor-like DNA-binding domains"/>
    <property type="match status" value="1"/>
</dbReference>
<dbReference type="CDD" id="cd00093">
    <property type="entry name" value="HTH_XRE"/>
    <property type="match status" value="1"/>
</dbReference>
<proteinExistence type="predicted"/>
<protein>
    <submittedName>
        <fullName evidence="3">Helix-turn-helix transcriptional regulator</fullName>
    </submittedName>
</protein>
<gene>
    <name evidence="3" type="ORF">AAD027_11395</name>
</gene>
<organism evidence="3 4">
    <name type="scientific">Pseudoxanthomonas putridarboris</name>
    <dbReference type="NCBI Taxonomy" id="752605"/>
    <lineage>
        <taxon>Bacteria</taxon>
        <taxon>Pseudomonadati</taxon>
        <taxon>Pseudomonadota</taxon>
        <taxon>Gammaproteobacteria</taxon>
        <taxon>Lysobacterales</taxon>
        <taxon>Lysobacteraceae</taxon>
        <taxon>Pseudoxanthomonas</taxon>
    </lineage>
</organism>
<dbReference type="InterPro" id="IPR010982">
    <property type="entry name" value="Lambda_DNA-bd_dom_sf"/>
</dbReference>
<evidence type="ECO:0000313" key="3">
    <source>
        <dbReference type="EMBL" id="MEL1264964.1"/>
    </source>
</evidence>
<dbReference type="Proteomes" id="UP001459204">
    <property type="component" value="Unassembled WGS sequence"/>
</dbReference>
<comment type="caution">
    <text evidence="3">The sequence shown here is derived from an EMBL/GenBank/DDBJ whole genome shotgun (WGS) entry which is preliminary data.</text>
</comment>
<dbReference type="PANTHER" id="PTHR46558">
    <property type="entry name" value="TRACRIPTIONAL REGULATORY PROTEIN-RELATED-RELATED"/>
    <property type="match status" value="1"/>
</dbReference>
<keyword evidence="1" id="KW-0238">DNA-binding</keyword>
<dbReference type="EMBL" id="JBBWWT010000004">
    <property type="protein sequence ID" value="MEL1264964.1"/>
    <property type="molecule type" value="Genomic_DNA"/>
</dbReference>
<accession>A0ABU9J229</accession>
<dbReference type="PROSITE" id="PS50943">
    <property type="entry name" value="HTH_CROC1"/>
    <property type="match status" value="1"/>
</dbReference>
<evidence type="ECO:0000256" key="1">
    <source>
        <dbReference type="ARBA" id="ARBA00023125"/>
    </source>
</evidence>
<dbReference type="SMART" id="SM00530">
    <property type="entry name" value="HTH_XRE"/>
    <property type="match status" value="1"/>
</dbReference>
<reference evidence="3 4" key="1">
    <citation type="submission" date="2024-04" db="EMBL/GenBank/DDBJ databases">
        <title>Draft genome sequence of Pseudoxanthomonas putridarboris WD12.</title>
        <authorList>
            <person name="Oh J."/>
        </authorList>
    </citation>
    <scope>NUCLEOTIDE SEQUENCE [LARGE SCALE GENOMIC DNA]</scope>
    <source>
        <strain evidence="3 4">WD12</strain>
    </source>
</reference>
<feature type="domain" description="HTH cro/C1-type" evidence="2">
    <location>
        <begin position="6"/>
        <end position="60"/>
    </location>
</feature>
<dbReference type="Gene3D" id="1.10.260.40">
    <property type="entry name" value="lambda repressor-like DNA-binding domains"/>
    <property type="match status" value="1"/>
</dbReference>
<sequence length="101" mass="11222">MFGEALRLVRTFHDVNQSELAETLGISRSYLSEIESGKKVPSLDLLQRYAAHFDMPLSSLVLFAENSDESPAELKVRTMLGEKALAILRWIENKASLGKAA</sequence>
<keyword evidence="4" id="KW-1185">Reference proteome</keyword>
<evidence type="ECO:0000313" key="4">
    <source>
        <dbReference type="Proteomes" id="UP001459204"/>
    </source>
</evidence>
<dbReference type="PANTHER" id="PTHR46558:SF4">
    <property type="entry name" value="DNA-BIDING PHAGE PROTEIN"/>
    <property type="match status" value="1"/>
</dbReference>
<dbReference type="RefSeq" id="WP_341726141.1">
    <property type="nucleotide sequence ID" value="NZ_JBBWWT010000004.1"/>
</dbReference>
<dbReference type="Pfam" id="PF01381">
    <property type="entry name" value="HTH_3"/>
    <property type="match status" value="1"/>
</dbReference>
<evidence type="ECO:0000259" key="2">
    <source>
        <dbReference type="PROSITE" id="PS50943"/>
    </source>
</evidence>
<dbReference type="InterPro" id="IPR001387">
    <property type="entry name" value="Cro/C1-type_HTH"/>
</dbReference>
<name>A0ABU9J229_9GAMM</name>